<dbReference type="Gene3D" id="1.10.287.1490">
    <property type="match status" value="2"/>
</dbReference>
<feature type="compositionally biased region" description="Polar residues" evidence="15">
    <location>
        <begin position="641"/>
        <end position="665"/>
    </location>
</feature>
<dbReference type="GO" id="GO:0000139">
    <property type="term" value="C:Golgi membrane"/>
    <property type="evidence" value="ECO:0007669"/>
    <property type="project" value="UniProtKB-SubCell"/>
</dbReference>
<dbReference type="PANTHER" id="PTHR23157">
    <property type="entry name" value="GRIP AND COILED-COIL DOMAIN-CONTAINING PROTEIN 1"/>
    <property type="match status" value="1"/>
</dbReference>
<keyword evidence="6" id="KW-0333">Golgi apparatus</keyword>
<keyword evidence="5" id="KW-0013">ADP-ribosylation</keyword>
<evidence type="ECO:0000256" key="2">
    <source>
        <dbReference type="ARBA" id="ARBA00004218"/>
    </source>
</evidence>
<feature type="compositionally biased region" description="Basic residues" evidence="15">
    <location>
        <begin position="628"/>
        <end position="637"/>
    </location>
</feature>
<dbReference type="InterPro" id="IPR051952">
    <property type="entry name" value="Golgi-autophagy_related"/>
</dbReference>
<evidence type="ECO:0000256" key="11">
    <source>
        <dbReference type="ARBA" id="ARBA00078935"/>
    </source>
</evidence>
<dbReference type="InterPro" id="IPR000237">
    <property type="entry name" value="GRIP_dom"/>
</dbReference>
<dbReference type="PROSITE" id="PS50913">
    <property type="entry name" value="GRIP"/>
    <property type="match status" value="1"/>
</dbReference>
<dbReference type="Pfam" id="PF01465">
    <property type="entry name" value="GRIP"/>
    <property type="match status" value="1"/>
</dbReference>
<sequence>MFAKLKKKIETDDAASPGRIGRAESVTSLPRAGSTQFLGPSPPCSATSENPSMKDVTVSNDETARLLLRKTEQCKKLEGNISGKCDEKNELKASLREAESYKSRFFKKEEENDEFEDLATQELAKVKHLLINTEEALTACRAELEGKTRQCQAAETQVEKLTDELGPLKQKLSSIEAENVKLKEEVNERSDVIMMLTKEKAAFDRRLDELNSDMTKKLSEISRLEEQLSDLDNEHKTLLRNSDIQRNKSSKLLEEKDEHIETLQERVRTLEQRVSNSTLSGDDKTAALEAERTKLEEKLSEARQQLTEVKSTWSDKITHLEHQIQILEHEINTQKLKAMDNETQLRAKISLLESELTEMEKARQAEASEAKSKVAHFEGESARFLEKELKLEEQSRVLDAKISKLQEEITKKDEEIASLKQQVRELQSAQEHMSSLEGSVAEAEKRRDEFETHLRGSESEKEKLLERNADLLQQIQCLKSSHADSKKELQRVIDLKTQTIEALQKAEVAMRQRLDGLERQIDQNEIVKVESGLYSERIDEMSATIATQQAQLTEKNRLLKKQEQTLKDLRLTLQRELKVQALPNDEAPEPAANSASGGRLEGATGAGRASSPGFYNSSSSSSSSQHQQNHHHLHHQPHSNTNQSNFMQGNSTHPSASQSFHPATSTNPSAAVLAVQSSSAYSSSVVSLTAQSPSVPSGAQDSLTAHTASVKRDLDKDVNFMYLKHVVLKFMLSREAEAIQLIKAVSMLLNFTQQEQQLIKDTLEWKMSWFGHRPPLGKGQKAKVIPPTL</sequence>
<keyword evidence="9" id="KW-0968">Cytoplasmic vesicle</keyword>
<keyword evidence="4" id="KW-0597">Phosphoprotein</keyword>
<feature type="region of interest" description="Disordered" evidence="15">
    <location>
        <begin position="580"/>
        <end position="665"/>
    </location>
</feature>
<dbReference type="SUPFAM" id="SSF58100">
    <property type="entry name" value="Bacterial hemolysins"/>
    <property type="match status" value="1"/>
</dbReference>
<dbReference type="AlphaFoldDB" id="A0AAV4GCZ7"/>
<evidence type="ECO:0000256" key="15">
    <source>
        <dbReference type="SAM" id="MobiDB-lite"/>
    </source>
</evidence>
<evidence type="ECO:0000313" key="18">
    <source>
        <dbReference type="Proteomes" id="UP000762676"/>
    </source>
</evidence>
<evidence type="ECO:0000256" key="4">
    <source>
        <dbReference type="ARBA" id="ARBA00022553"/>
    </source>
</evidence>
<feature type="compositionally biased region" description="Polar residues" evidence="15">
    <location>
        <begin position="25"/>
        <end position="58"/>
    </location>
</feature>
<dbReference type="GO" id="GO:0005802">
    <property type="term" value="C:trans-Golgi network"/>
    <property type="evidence" value="ECO:0007669"/>
    <property type="project" value="UniProtKB-ARBA"/>
</dbReference>
<name>A0AAV4GCZ7_9GAST</name>
<dbReference type="SMART" id="SM00755">
    <property type="entry name" value="Grip"/>
    <property type="match status" value="1"/>
</dbReference>
<keyword evidence="7 14" id="KW-0175">Coiled coil</keyword>
<dbReference type="FunFam" id="1.10.220.60:FF:000002">
    <property type="entry name" value="Golgin subfamily A member 1"/>
    <property type="match status" value="1"/>
</dbReference>
<feature type="region of interest" description="Disordered" evidence="15">
    <location>
        <begin position="1"/>
        <end position="58"/>
    </location>
</feature>
<feature type="compositionally biased region" description="Low complexity" evidence="15">
    <location>
        <begin position="616"/>
        <end position="627"/>
    </location>
</feature>
<dbReference type="GO" id="GO:0001669">
    <property type="term" value="C:acrosomal vesicle"/>
    <property type="evidence" value="ECO:0007669"/>
    <property type="project" value="UniProtKB-SubCell"/>
</dbReference>
<evidence type="ECO:0000259" key="16">
    <source>
        <dbReference type="PROSITE" id="PS50913"/>
    </source>
</evidence>
<keyword evidence="18" id="KW-1185">Reference proteome</keyword>
<comment type="function">
    <text evidence="12">Involved in vesicular trafficking at the Golgi apparatus level. Involved in endosome-to-Golgi trafficking. Mechanistically, captures transport vesicles arriving from endosomes via the protein TBC1D23. Recognized vesicles are then tethered to the trans-Golgi before subsequent SNARE engagement and vesicle fusion. Selectively regulates E-cadherin transport from the trans-Golgi network in tubulovesicular carriers.</text>
</comment>
<organism evidence="17 18">
    <name type="scientific">Elysia marginata</name>
    <dbReference type="NCBI Taxonomy" id="1093978"/>
    <lineage>
        <taxon>Eukaryota</taxon>
        <taxon>Metazoa</taxon>
        <taxon>Spiralia</taxon>
        <taxon>Lophotrochozoa</taxon>
        <taxon>Mollusca</taxon>
        <taxon>Gastropoda</taxon>
        <taxon>Heterobranchia</taxon>
        <taxon>Euthyneura</taxon>
        <taxon>Panpulmonata</taxon>
        <taxon>Sacoglossa</taxon>
        <taxon>Placobranchoidea</taxon>
        <taxon>Plakobranchidae</taxon>
        <taxon>Elysia</taxon>
    </lineage>
</organism>
<reference evidence="17 18" key="1">
    <citation type="journal article" date="2021" name="Elife">
        <title>Chloroplast acquisition without the gene transfer in kleptoplastic sea slugs, Plakobranchus ocellatus.</title>
        <authorList>
            <person name="Maeda T."/>
            <person name="Takahashi S."/>
            <person name="Yoshida T."/>
            <person name="Shimamura S."/>
            <person name="Takaki Y."/>
            <person name="Nagai Y."/>
            <person name="Toyoda A."/>
            <person name="Suzuki Y."/>
            <person name="Arimoto A."/>
            <person name="Ishii H."/>
            <person name="Satoh N."/>
            <person name="Nishiyama T."/>
            <person name="Hasebe M."/>
            <person name="Maruyama T."/>
            <person name="Minagawa J."/>
            <person name="Obokata J."/>
            <person name="Shigenobu S."/>
        </authorList>
    </citation>
    <scope>NUCLEOTIDE SEQUENCE [LARGE SCALE GENOMIC DNA]</scope>
</reference>
<protein>
    <recommendedName>
        <fullName evidence="10">Golgin subfamily A member 1</fullName>
    </recommendedName>
    <alternativeName>
        <fullName evidence="11">Golgin-97</fullName>
    </alternativeName>
</protein>
<dbReference type="Proteomes" id="UP000762676">
    <property type="component" value="Unassembled WGS sequence"/>
</dbReference>
<evidence type="ECO:0000256" key="1">
    <source>
        <dbReference type="ARBA" id="ARBA00004198"/>
    </source>
</evidence>
<evidence type="ECO:0000256" key="6">
    <source>
        <dbReference type="ARBA" id="ARBA00023034"/>
    </source>
</evidence>
<proteinExistence type="predicted"/>
<dbReference type="PANTHER" id="PTHR23157:SF24">
    <property type="entry name" value="GOLGIN SUBFAMILY A MEMBER 1"/>
    <property type="match status" value="1"/>
</dbReference>
<dbReference type="Gene3D" id="1.10.220.60">
    <property type="entry name" value="GRIP domain"/>
    <property type="match status" value="1"/>
</dbReference>
<evidence type="ECO:0000256" key="13">
    <source>
        <dbReference type="ARBA" id="ARBA00093537"/>
    </source>
</evidence>
<evidence type="ECO:0000256" key="7">
    <source>
        <dbReference type="ARBA" id="ARBA00023054"/>
    </source>
</evidence>
<evidence type="ECO:0000256" key="12">
    <source>
        <dbReference type="ARBA" id="ARBA00093371"/>
    </source>
</evidence>
<comment type="subunit">
    <text evidence="13">Interacts with RAB6A. Directly interacts with TBC1D23. Interacts with FAM91A1; this interaction may be mediated by TBC1D23. Interacts with ARL1; this interaction recruits Golgin-97/GOLGA1 onto the Golgi apparatus.</text>
</comment>
<feature type="coiled-coil region" evidence="14">
    <location>
        <begin position="137"/>
        <end position="520"/>
    </location>
</feature>
<evidence type="ECO:0000313" key="17">
    <source>
        <dbReference type="EMBL" id="GFR83633.1"/>
    </source>
</evidence>
<evidence type="ECO:0000256" key="14">
    <source>
        <dbReference type="SAM" id="Coils"/>
    </source>
</evidence>
<dbReference type="EMBL" id="BMAT01004924">
    <property type="protein sequence ID" value="GFR83633.1"/>
    <property type="molecule type" value="Genomic_DNA"/>
</dbReference>
<evidence type="ECO:0000256" key="8">
    <source>
        <dbReference type="ARBA" id="ARBA00023136"/>
    </source>
</evidence>
<comment type="subcellular location">
    <subcellularLocation>
        <location evidence="2">Cytoplasmic vesicle</location>
        <location evidence="2">Secretory vesicle</location>
        <location evidence="2">Acrosome</location>
    </subcellularLocation>
    <subcellularLocation>
        <location evidence="3">Golgi apparatus membrane</location>
        <topology evidence="3">Peripheral membrane protein</topology>
    </subcellularLocation>
    <subcellularLocation>
        <location evidence="1">Golgi apparatus</location>
        <location evidence="1">trans-Golgi network membrane</location>
    </subcellularLocation>
</comment>
<evidence type="ECO:0000256" key="9">
    <source>
        <dbReference type="ARBA" id="ARBA00023329"/>
    </source>
</evidence>
<evidence type="ECO:0000256" key="10">
    <source>
        <dbReference type="ARBA" id="ARBA00070165"/>
    </source>
</evidence>
<evidence type="ECO:0000256" key="5">
    <source>
        <dbReference type="ARBA" id="ARBA00022765"/>
    </source>
</evidence>
<keyword evidence="8" id="KW-0472">Membrane</keyword>
<gene>
    <name evidence="17" type="ORF">ElyMa_002397100</name>
</gene>
<accession>A0AAV4GCZ7</accession>
<feature type="domain" description="GRIP" evidence="16">
    <location>
        <begin position="713"/>
        <end position="762"/>
    </location>
</feature>
<feature type="coiled-coil region" evidence="14">
    <location>
        <begin position="545"/>
        <end position="579"/>
    </location>
</feature>
<comment type="caution">
    <text evidence="17">The sequence shown here is derived from an EMBL/GenBank/DDBJ whole genome shotgun (WGS) entry which is preliminary data.</text>
</comment>
<evidence type="ECO:0000256" key="3">
    <source>
        <dbReference type="ARBA" id="ARBA00004395"/>
    </source>
</evidence>